<protein>
    <submittedName>
        <fullName evidence="1">Uncharacterized protein</fullName>
    </submittedName>
</protein>
<gene>
    <name evidence="1" type="ORF">APD33_00660</name>
</gene>
<accession>A0AAP1AHH8</accession>
<evidence type="ECO:0000313" key="1">
    <source>
        <dbReference type="EMBL" id="KQE09747.1"/>
    </source>
</evidence>
<name>A0AAP1AHH8_ACIBA</name>
<dbReference type="EMBL" id="LLGC01000075">
    <property type="protein sequence ID" value="KQE09747.1"/>
    <property type="molecule type" value="Genomic_DNA"/>
</dbReference>
<sequence length="71" mass="8309">MPKENPINQTNLAIAALSASFANAMNKIDPQFSTLFLEEIENRYHELREMELVHVEAMETLTWTREFIQNK</sequence>
<proteinExistence type="predicted"/>
<organism evidence="1 2">
    <name type="scientific">Acinetobacter baumannii</name>
    <dbReference type="NCBI Taxonomy" id="470"/>
    <lineage>
        <taxon>Bacteria</taxon>
        <taxon>Pseudomonadati</taxon>
        <taxon>Pseudomonadota</taxon>
        <taxon>Gammaproteobacteria</taxon>
        <taxon>Moraxellales</taxon>
        <taxon>Moraxellaceae</taxon>
        <taxon>Acinetobacter</taxon>
        <taxon>Acinetobacter calcoaceticus/baumannii complex</taxon>
    </lineage>
</organism>
<comment type="caution">
    <text evidence="1">The sequence shown here is derived from an EMBL/GenBank/DDBJ whole genome shotgun (WGS) entry which is preliminary data.</text>
</comment>
<dbReference type="Proteomes" id="UP000051449">
    <property type="component" value="Unassembled WGS sequence"/>
</dbReference>
<reference evidence="1 2" key="1">
    <citation type="submission" date="2015-10" db="EMBL/GenBank/DDBJ databases">
        <title>The utility of whole genome sequencing in characterizing Acinetobacter epidemiology and analyzing hospital outbreaks.</title>
        <authorList>
            <person name="Ozer E.A."/>
            <person name="Fitzpatrick M.A."/>
            <person name="Hauser A.R."/>
        </authorList>
    </citation>
    <scope>NUCLEOTIDE SEQUENCE [LARGE SCALE GENOMIC DNA]</scope>
    <source>
        <strain evidence="1 2">ABBL072</strain>
    </source>
</reference>
<evidence type="ECO:0000313" key="2">
    <source>
        <dbReference type="Proteomes" id="UP000051449"/>
    </source>
</evidence>
<dbReference type="AlphaFoldDB" id="A0AAP1AHH8"/>